<evidence type="ECO:0000256" key="4">
    <source>
        <dbReference type="ARBA" id="ARBA00023136"/>
    </source>
</evidence>
<dbReference type="InterPro" id="IPR035952">
    <property type="entry name" value="Rhomboid-like_sf"/>
</dbReference>
<feature type="transmembrane region" description="Helical" evidence="6">
    <location>
        <begin position="187"/>
        <end position="208"/>
    </location>
</feature>
<feature type="transmembrane region" description="Helical" evidence="6">
    <location>
        <begin position="64"/>
        <end position="86"/>
    </location>
</feature>
<dbReference type="Gene3D" id="1.20.1540.10">
    <property type="entry name" value="Rhomboid-like"/>
    <property type="match status" value="1"/>
</dbReference>
<protein>
    <recommendedName>
        <fullName evidence="9">Peptidase S54 rhomboid domain-containing protein</fullName>
    </recommendedName>
</protein>
<dbReference type="GO" id="GO:0016020">
    <property type="term" value="C:membrane"/>
    <property type="evidence" value="ECO:0007669"/>
    <property type="project" value="UniProtKB-SubCell"/>
</dbReference>
<feature type="transmembrane region" description="Helical" evidence="6">
    <location>
        <begin position="24"/>
        <end position="52"/>
    </location>
</feature>
<reference evidence="7 8" key="1">
    <citation type="submission" date="2014-11" db="EMBL/GenBank/DDBJ databases">
        <authorList>
            <person name="Zhu J."/>
            <person name="Qi W."/>
            <person name="Song R."/>
        </authorList>
    </citation>
    <scope>NUCLEOTIDE SEQUENCE [LARGE SCALE GENOMIC DNA]</scope>
</reference>
<accession>A0A0G4F108</accession>
<feature type="transmembrane region" description="Helical" evidence="6">
    <location>
        <begin position="98"/>
        <end position="121"/>
    </location>
</feature>
<sequence length="330" mass="35149">MSDSRDLGTNITSWFINCPLLTRALLVTLPILFIATVCGAELPFACIPAAVIHGGVQRLVLAHLMHFNIIELLLMMLLGGVFLAQIESNTGTVETTMRFFILSVAINICIVLSVLLVWALIPSWGMILLVRPYSGLFSILICLLHADCLKTPDVPRLVFPLPFTVPACWFAPLLVAIFSLLSVSIDWAGLAGLIVAVLTHYGPLKYLLPSAVVVQRIENAMPFVKEVPGFVTSSRALGYTTIGRQDTSSTDTSQRGSFYQPNARSSVPAGFKVFSGHGHKLGSTDDLDAPDRGGADIEAGTQGNSPAVLSAGGANGPNLNGYTGNRAAEG</sequence>
<name>A0A0G4F108_VITBC</name>
<evidence type="ECO:0000256" key="6">
    <source>
        <dbReference type="SAM" id="Phobius"/>
    </source>
</evidence>
<dbReference type="AlphaFoldDB" id="A0A0G4F108"/>
<evidence type="ECO:0000256" key="1">
    <source>
        <dbReference type="ARBA" id="ARBA00004141"/>
    </source>
</evidence>
<dbReference type="VEuPathDB" id="CryptoDB:Vbra_14233"/>
<evidence type="ECO:0000313" key="7">
    <source>
        <dbReference type="EMBL" id="CEM05372.1"/>
    </source>
</evidence>
<feature type="transmembrane region" description="Helical" evidence="6">
    <location>
        <begin position="127"/>
        <end position="146"/>
    </location>
</feature>
<evidence type="ECO:0000256" key="5">
    <source>
        <dbReference type="SAM" id="MobiDB-lite"/>
    </source>
</evidence>
<dbReference type="InParanoid" id="A0A0G4F108"/>
<feature type="region of interest" description="Disordered" evidence="5">
    <location>
        <begin position="282"/>
        <end position="330"/>
    </location>
</feature>
<keyword evidence="4 6" id="KW-0472">Membrane</keyword>
<dbReference type="Proteomes" id="UP000041254">
    <property type="component" value="Unassembled WGS sequence"/>
</dbReference>
<evidence type="ECO:0008006" key="9">
    <source>
        <dbReference type="Google" id="ProtNLM"/>
    </source>
</evidence>
<comment type="subcellular location">
    <subcellularLocation>
        <location evidence="1">Membrane</location>
        <topology evidence="1">Multi-pass membrane protein</topology>
    </subcellularLocation>
</comment>
<organism evidence="7 8">
    <name type="scientific">Vitrella brassicaformis (strain CCMP3155)</name>
    <dbReference type="NCBI Taxonomy" id="1169540"/>
    <lineage>
        <taxon>Eukaryota</taxon>
        <taxon>Sar</taxon>
        <taxon>Alveolata</taxon>
        <taxon>Colpodellida</taxon>
        <taxon>Vitrellaceae</taxon>
        <taxon>Vitrella</taxon>
    </lineage>
</organism>
<keyword evidence="3 6" id="KW-1133">Transmembrane helix</keyword>
<evidence type="ECO:0000256" key="3">
    <source>
        <dbReference type="ARBA" id="ARBA00022989"/>
    </source>
</evidence>
<evidence type="ECO:0000256" key="2">
    <source>
        <dbReference type="ARBA" id="ARBA00022692"/>
    </source>
</evidence>
<keyword evidence="8" id="KW-1185">Reference proteome</keyword>
<dbReference type="EMBL" id="CDMY01000357">
    <property type="protein sequence ID" value="CEM05372.1"/>
    <property type="molecule type" value="Genomic_DNA"/>
</dbReference>
<evidence type="ECO:0000313" key="8">
    <source>
        <dbReference type="Proteomes" id="UP000041254"/>
    </source>
</evidence>
<feature type="transmembrane region" description="Helical" evidence="6">
    <location>
        <begin position="158"/>
        <end position="181"/>
    </location>
</feature>
<proteinExistence type="predicted"/>
<gene>
    <name evidence="7" type="ORF">Vbra_14233</name>
</gene>
<keyword evidence="2 6" id="KW-0812">Transmembrane</keyword>
<dbReference type="SUPFAM" id="SSF144091">
    <property type="entry name" value="Rhomboid-like"/>
    <property type="match status" value="1"/>
</dbReference>